<dbReference type="InterPro" id="IPR012373">
    <property type="entry name" value="Ferrdict_sens_TM"/>
</dbReference>
<keyword evidence="1" id="KW-0812">Transmembrane</keyword>
<dbReference type="Pfam" id="PF16344">
    <property type="entry name" value="FecR_C"/>
    <property type="match status" value="1"/>
</dbReference>
<evidence type="ECO:0000313" key="5">
    <source>
        <dbReference type="Proteomes" id="UP001597118"/>
    </source>
</evidence>
<keyword evidence="1" id="KW-0472">Membrane</keyword>
<dbReference type="InterPro" id="IPR006860">
    <property type="entry name" value="FecR"/>
</dbReference>
<feature type="domain" description="Protein FecR C-terminal" evidence="3">
    <location>
        <begin position="318"/>
        <end position="381"/>
    </location>
</feature>
<dbReference type="PANTHER" id="PTHR30273">
    <property type="entry name" value="PERIPLASMIC SIGNAL SENSOR AND SIGMA FACTOR ACTIVATOR FECR-RELATED"/>
    <property type="match status" value="1"/>
</dbReference>
<keyword evidence="1" id="KW-1133">Transmembrane helix</keyword>
<dbReference type="PANTHER" id="PTHR30273:SF2">
    <property type="entry name" value="PROTEIN FECR"/>
    <property type="match status" value="1"/>
</dbReference>
<dbReference type="EMBL" id="JBHUDG010000050">
    <property type="protein sequence ID" value="MFD1631737.1"/>
    <property type="molecule type" value="Genomic_DNA"/>
</dbReference>
<dbReference type="Gene3D" id="3.55.50.30">
    <property type="match status" value="1"/>
</dbReference>
<accession>A0ABW4IH43</accession>
<evidence type="ECO:0000259" key="2">
    <source>
        <dbReference type="Pfam" id="PF04773"/>
    </source>
</evidence>
<evidence type="ECO:0000313" key="4">
    <source>
        <dbReference type="EMBL" id="MFD1631737.1"/>
    </source>
</evidence>
<dbReference type="InterPro" id="IPR032508">
    <property type="entry name" value="FecR_C"/>
</dbReference>
<name>A0ABW4IH43_9SPHI</name>
<feature type="transmembrane region" description="Helical" evidence="1">
    <location>
        <begin position="82"/>
        <end position="101"/>
    </location>
</feature>
<dbReference type="RefSeq" id="WP_379664103.1">
    <property type="nucleotide sequence ID" value="NZ_JBHUDG010000050.1"/>
</dbReference>
<keyword evidence="5" id="KW-1185">Reference proteome</keyword>
<evidence type="ECO:0000259" key="3">
    <source>
        <dbReference type="Pfam" id="PF16344"/>
    </source>
</evidence>
<comment type="caution">
    <text evidence="4">The sequence shown here is derived from an EMBL/GenBank/DDBJ whole genome shotgun (WGS) entry which is preliminary data.</text>
</comment>
<proteinExistence type="predicted"/>
<reference evidence="5" key="1">
    <citation type="journal article" date="2019" name="Int. J. Syst. Evol. Microbiol.">
        <title>The Global Catalogue of Microorganisms (GCM) 10K type strain sequencing project: providing services to taxonomists for standard genome sequencing and annotation.</title>
        <authorList>
            <consortium name="The Broad Institute Genomics Platform"/>
            <consortium name="The Broad Institute Genome Sequencing Center for Infectious Disease"/>
            <person name="Wu L."/>
            <person name="Ma J."/>
        </authorList>
    </citation>
    <scope>NUCLEOTIDE SEQUENCE [LARGE SCALE GENOMIC DNA]</scope>
    <source>
        <strain evidence="5">CCUG 53762</strain>
    </source>
</reference>
<organism evidence="4 5">
    <name type="scientific">Pseudopedobacter beijingensis</name>
    <dbReference type="NCBI Taxonomy" id="1207056"/>
    <lineage>
        <taxon>Bacteria</taxon>
        <taxon>Pseudomonadati</taxon>
        <taxon>Bacteroidota</taxon>
        <taxon>Sphingobacteriia</taxon>
        <taxon>Sphingobacteriales</taxon>
        <taxon>Sphingobacteriaceae</taxon>
        <taxon>Pseudopedobacter</taxon>
    </lineage>
</organism>
<dbReference type="Proteomes" id="UP001597118">
    <property type="component" value="Unassembled WGS sequence"/>
</dbReference>
<feature type="domain" description="FecR protein" evidence="2">
    <location>
        <begin position="181"/>
        <end position="275"/>
    </location>
</feature>
<protein>
    <submittedName>
        <fullName evidence="4">FecR family protein</fullName>
    </submittedName>
</protein>
<dbReference type="Pfam" id="PF04773">
    <property type="entry name" value="FecR"/>
    <property type="match status" value="1"/>
</dbReference>
<evidence type="ECO:0000256" key="1">
    <source>
        <dbReference type="SAM" id="Phobius"/>
    </source>
</evidence>
<gene>
    <name evidence="4" type="ORF">ACFSAH_17825</name>
</gene>
<dbReference type="Gene3D" id="2.60.120.1440">
    <property type="match status" value="1"/>
</dbReference>
<sequence length="394" mass="44878">MAKYNMQSDLKQIIKNYLEGKASEEEKAFLEKYYNFFDTRENVLDSLSEQKIAEIGNKMEQNVLSKLRKDTVRPKLRRLLPYKYVAAAVLLIVGIYAIYYVQDHKTATEENIYVSNKLTDSIENAVMLTLSDGKKVKLQDIQSGMVAEENGTKIEKKADGTIVYTAGESTFFDTKENKFNTISTPNGQLSQINLPDGTRVWLNAESSLKYPIAFIGNQRLVELDGEAYFEVAKNREKPFVVKAKDSEIKVLGTKFNISAYSNDNFTKTTLTEGLVSISREKSAKLLKPGQQAFTLKDQTGINISDVDIEEAMAWKNGYFMFNNLDIKTVMNMVSRWYNIEVEYQGKIENEVFIGTVSRFENIEKLLSTIELTGGVHFKITEEPNKKRRKVVVMP</sequence>